<sequence length="574" mass="65832">MLDPIAIINIVGFACQALDLLLRAVQNFKRRADAVHDCEQQLKVYAFRLNSCLSRMDCWAKVWGFPDDHTAPRVFDDEILSYFWTPKAFDMVQSVLGDISVMSQDIVKRLSGPKPEKKKEKRKTKRRINRIYKRYDHAASSDTDSGHSTLSIQQPPEEKDWKFWKTITGPDKAKNPINAQKIHLGTQELGCLSRIGFALFQNEVLDEKLKRLEALTEHLDNFTKEQFNYLRKQELRKEITLEELRLSQKLRHFVESFGAFAMKLHVASLRLNSTWALALRVPDARGSARNLHYTYNVNLDFSLHSHGRLKDHACKRIRISYDPDSDPEAIATMLPQAITDMKAMTNGGSICVKDKTFVVLPPCQRRSRPISSLLNESTFQNARAYKAWERDRASLLLSFANWMVLLWNTPWTSHACCCEIRFERLPGGEREYTFSATKRSDCHNLLSSHPKLLLLGIVLAELILATPLRILLKDSVSALHGRANAGSLGYRNLELPRLGSCLEQWQPYDDTQLGRSKGGWQPVAQEKILQDVQERSNFEVMKAVEYCLDHPSFAEGEQFRPDLLEHLIIKVLEP</sequence>
<organism evidence="1 2">
    <name type="scientific">Coniosporium apollinis</name>
    <dbReference type="NCBI Taxonomy" id="61459"/>
    <lineage>
        <taxon>Eukaryota</taxon>
        <taxon>Fungi</taxon>
        <taxon>Dikarya</taxon>
        <taxon>Ascomycota</taxon>
        <taxon>Pezizomycotina</taxon>
        <taxon>Dothideomycetes</taxon>
        <taxon>Dothideomycetes incertae sedis</taxon>
        <taxon>Coniosporium</taxon>
    </lineage>
</organism>
<proteinExistence type="predicted"/>
<keyword evidence="2" id="KW-1185">Reference proteome</keyword>
<name>A0ABQ9NJH6_9PEZI</name>
<comment type="caution">
    <text evidence="1">The sequence shown here is derived from an EMBL/GenBank/DDBJ whole genome shotgun (WGS) entry which is preliminary data.</text>
</comment>
<evidence type="ECO:0000313" key="1">
    <source>
        <dbReference type="EMBL" id="KAJ9655551.1"/>
    </source>
</evidence>
<dbReference type="EMBL" id="JAPDRL010000164">
    <property type="protein sequence ID" value="KAJ9655551.1"/>
    <property type="molecule type" value="Genomic_DNA"/>
</dbReference>
<accession>A0ABQ9NJH6</accession>
<evidence type="ECO:0008006" key="3">
    <source>
        <dbReference type="Google" id="ProtNLM"/>
    </source>
</evidence>
<evidence type="ECO:0000313" key="2">
    <source>
        <dbReference type="Proteomes" id="UP001172684"/>
    </source>
</evidence>
<protein>
    <recommendedName>
        <fullName evidence="3">Prion-inhibition and propagation HeLo domain-containing protein</fullName>
    </recommendedName>
</protein>
<reference evidence="1" key="1">
    <citation type="submission" date="2022-10" db="EMBL/GenBank/DDBJ databases">
        <title>Culturing micro-colonial fungi from biological soil crusts in the Mojave desert and describing Neophaeococcomyces mojavensis, and introducing the new genera and species Taxawa tesnikishii.</title>
        <authorList>
            <person name="Kurbessoian T."/>
            <person name="Stajich J.E."/>
        </authorList>
    </citation>
    <scope>NUCLEOTIDE SEQUENCE</scope>
    <source>
        <strain evidence="1">TK_1</strain>
    </source>
</reference>
<feature type="non-terminal residue" evidence="1">
    <location>
        <position position="574"/>
    </location>
</feature>
<gene>
    <name evidence="1" type="ORF">H2201_008783</name>
</gene>
<dbReference type="Proteomes" id="UP001172684">
    <property type="component" value="Unassembled WGS sequence"/>
</dbReference>